<dbReference type="InterPro" id="IPR001757">
    <property type="entry name" value="P_typ_ATPase"/>
</dbReference>
<comment type="caution">
    <text evidence="12">The sequence shown here is derived from an EMBL/GenBank/DDBJ whole genome shotgun (WGS) entry which is preliminary data.</text>
</comment>
<dbReference type="Gene3D" id="3.40.1110.10">
    <property type="entry name" value="Calcium-transporting ATPase, cytoplasmic domain N"/>
    <property type="match status" value="1"/>
</dbReference>
<comment type="subcellular location">
    <subcellularLocation>
        <location evidence="1">Cell membrane</location>
        <topology evidence="1">Multi-pass membrane protein</topology>
    </subcellularLocation>
</comment>
<comment type="catalytic activity">
    <reaction evidence="8">
        <text>ATP + H2O = ADP + phosphate + H(+)</text>
        <dbReference type="Rhea" id="RHEA:13065"/>
        <dbReference type="ChEBI" id="CHEBI:15377"/>
        <dbReference type="ChEBI" id="CHEBI:15378"/>
        <dbReference type="ChEBI" id="CHEBI:30616"/>
        <dbReference type="ChEBI" id="CHEBI:43474"/>
        <dbReference type="ChEBI" id="CHEBI:456216"/>
    </reaction>
</comment>
<dbReference type="InterPro" id="IPR059000">
    <property type="entry name" value="ATPase_P-type_domA"/>
</dbReference>
<evidence type="ECO:0000256" key="5">
    <source>
        <dbReference type="ARBA" id="ARBA00022967"/>
    </source>
</evidence>
<feature type="transmembrane region" description="Helical" evidence="10">
    <location>
        <begin position="690"/>
        <end position="709"/>
    </location>
</feature>
<dbReference type="SUPFAM" id="SSF56784">
    <property type="entry name" value="HAD-like"/>
    <property type="match status" value="1"/>
</dbReference>
<keyword evidence="3" id="KW-0547">Nucleotide-binding</keyword>
<dbReference type="SUPFAM" id="SSF81653">
    <property type="entry name" value="Calcium ATPase, transduction domain A"/>
    <property type="match status" value="1"/>
</dbReference>
<evidence type="ECO:0000313" key="13">
    <source>
        <dbReference type="Proteomes" id="UP001501771"/>
    </source>
</evidence>
<dbReference type="Pfam" id="PF00689">
    <property type="entry name" value="Cation_ATPase_C"/>
    <property type="match status" value="1"/>
</dbReference>
<dbReference type="NCBIfam" id="TIGR01494">
    <property type="entry name" value="ATPase_P-type"/>
    <property type="match status" value="2"/>
</dbReference>
<evidence type="ECO:0000256" key="1">
    <source>
        <dbReference type="ARBA" id="ARBA00004651"/>
    </source>
</evidence>
<dbReference type="InterPro" id="IPR023299">
    <property type="entry name" value="ATPase_P-typ_cyto_dom_N"/>
</dbReference>
<keyword evidence="13" id="KW-1185">Reference proteome</keyword>
<protein>
    <submittedName>
        <fullName evidence="12">Cation-translocating P-type ATPase</fullName>
    </submittedName>
</protein>
<dbReference type="SFLD" id="SFLDF00027">
    <property type="entry name" value="p-type_atpase"/>
    <property type="match status" value="1"/>
</dbReference>
<dbReference type="Pfam" id="PF00122">
    <property type="entry name" value="E1-E2_ATPase"/>
    <property type="match status" value="1"/>
</dbReference>
<feature type="transmembrane region" description="Helical" evidence="10">
    <location>
        <begin position="795"/>
        <end position="812"/>
    </location>
</feature>
<evidence type="ECO:0000259" key="11">
    <source>
        <dbReference type="SMART" id="SM00831"/>
    </source>
</evidence>
<dbReference type="InterPro" id="IPR004014">
    <property type="entry name" value="ATPase_P-typ_cation-transptr_N"/>
</dbReference>
<evidence type="ECO:0000256" key="4">
    <source>
        <dbReference type="ARBA" id="ARBA00022840"/>
    </source>
</evidence>
<feature type="transmembrane region" description="Helical" evidence="10">
    <location>
        <begin position="730"/>
        <end position="752"/>
    </location>
</feature>
<evidence type="ECO:0000256" key="9">
    <source>
        <dbReference type="SAM" id="MobiDB-lite"/>
    </source>
</evidence>
<dbReference type="SUPFAM" id="SSF81660">
    <property type="entry name" value="Metal cation-transporting ATPase, ATP-binding domain N"/>
    <property type="match status" value="1"/>
</dbReference>
<dbReference type="Gene3D" id="1.20.1110.10">
    <property type="entry name" value="Calcium-transporting ATPase, transmembrane domain"/>
    <property type="match status" value="1"/>
</dbReference>
<dbReference type="SMART" id="SM00831">
    <property type="entry name" value="Cation_ATPase_N"/>
    <property type="match status" value="1"/>
</dbReference>
<keyword evidence="4" id="KW-0067">ATP-binding</keyword>
<dbReference type="InterPro" id="IPR006068">
    <property type="entry name" value="ATPase_P-typ_cation-transptr_C"/>
</dbReference>
<feature type="transmembrane region" description="Helical" evidence="10">
    <location>
        <begin position="231"/>
        <end position="248"/>
    </location>
</feature>
<dbReference type="InterPro" id="IPR018303">
    <property type="entry name" value="ATPase_P-typ_P_site"/>
</dbReference>
<evidence type="ECO:0000313" key="12">
    <source>
        <dbReference type="EMBL" id="GAA2139846.1"/>
    </source>
</evidence>
<reference evidence="12 13" key="1">
    <citation type="journal article" date="2019" name="Int. J. Syst. Evol. Microbiol.">
        <title>The Global Catalogue of Microorganisms (GCM) 10K type strain sequencing project: providing services to taxonomists for standard genome sequencing and annotation.</title>
        <authorList>
            <consortium name="The Broad Institute Genomics Platform"/>
            <consortium name="The Broad Institute Genome Sequencing Center for Infectious Disease"/>
            <person name="Wu L."/>
            <person name="Ma J."/>
        </authorList>
    </citation>
    <scope>NUCLEOTIDE SEQUENCE [LARGE SCALE GENOMIC DNA]</scope>
    <source>
        <strain evidence="12 13">JCM 16022</strain>
    </source>
</reference>
<feature type="region of interest" description="Disordered" evidence="9">
    <location>
        <begin position="1"/>
        <end position="24"/>
    </location>
</feature>
<dbReference type="PROSITE" id="PS00154">
    <property type="entry name" value="ATPASE_E1_E2"/>
    <property type="match status" value="1"/>
</dbReference>
<dbReference type="PANTHER" id="PTHR42861">
    <property type="entry name" value="CALCIUM-TRANSPORTING ATPASE"/>
    <property type="match status" value="1"/>
</dbReference>
<feature type="transmembrane region" description="Helical" evidence="10">
    <location>
        <begin position="59"/>
        <end position="92"/>
    </location>
</feature>
<dbReference type="SFLD" id="SFLDG00002">
    <property type="entry name" value="C1.7:_P-type_atpase_like"/>
    <property type="match status" value="1"/>
</dbReference>
<dbReference type="RefSeq" id="WP_344148236.1">
    <property type="nucleotide sequence ID" value="NZ_BAAAQR010000002.1"/>
</dbReference>
<name>A0ABN2ZBV0_9ACTN</name>
<feature type="transmembrane region" description="Helical" evidence="10">
    <location>
        <begin position="824"/>
        <end position="845"/>
    </location>
</feature>
<keyword evidence="2 10" id="KW-0812">Transmembrane</keyword>
<dbReference type="Proteomes" id="UP001501771">
    <property type="component" value="Unassembled WGS sequence"/>
</dbReference>
<dbReference type="SUPFAM" id="SSF81665">
    <property type="entry name" value="Calcium ATPase, transmembrane domain M"/>
    <property type="match status" value="1"/>
</dbReference>
<keyword evidence="6 10" id="KW-1133">Transmembrane helix</keyword>
<evidence type="ECO:0000256" key="10">
    <source>
        <dbReference type="SAM" id="Phobius"/>
    </source>
</evidence>
<dbReference type="InterPro" id="IPR023298">
    <property type="entry name" value="ATPase_P-typ_TM_dom_sf"/>
</dbReference>
<dbReference type="InterPro" id="IPR023214">
    <property type="entry name" value="HAD_sf"/>
</dbReference>
<dbReference type="SFLD" id="SFLDS00003">
    <property type="entry name" value="Haloacid_Dehalogenase"/>
    <property type="match status" value="1"/>
</dbReference>
<dbReference type="Pfam" id="PF00690">
    <property type="entry name" value="Cation_ATPase_N"/>
    <property type="match status" value="1"/>
</dbReference>
<feature type="transmembrane region" description="Helical" evidence="10">
    <location>
        <begin position="764"/>
        <end position="783"/>
    </location>
</feature>
<evidence type="ECO:0000256" key="8">
    <source>
        <dbReference type="ARBA" id="ARBA00049360"/>
    </source>
</evidence>
<feature type="transmembrane region" description="Helical" evidence="10">
    <location>
        <begin position="662"/>
        <end position="684"/>
    </location>
</feature>
<proteinExistence type="predicted"/>
<keyword evidence="5" id="KW-1278">Translocase</keyword>
<keyword evidence="7 10" id="KW-0472">Membrane</keyword>
<accession>A0ABN2ZBV0</accession>
<dbReference type="InterPro" id="IPR044492">
    <property type="entry name" value="P_typ_ATPase_HD_dom"/>
</dbReference>
<organism evidence="12 13">
    <name type="scientific">Nocardioides koreensis</name>
    <dbReference type="NCBI Taxonomy" id="433651"/>
    <lineage>
        <taxon>Bacteria</taxon>
        <taxon>Bacillati</taxon>
        <taxon>Actinomycetota</taxon>
        <taxon>Actinomycetes</taxon>
        <taxon>Propionibacteriales</taxon>
        <taxon>Nocardioidaceae</taxon>
        <taxon>Nocardioides</taxon>
    </lineage>
</organism>
<dbReference type="PRINTS" id="PR00120">
    <property type="entry name" value="HATPASE"/>
</dbReference>
<dbReference type="Pfam" id="PF13246">
    <property type="entry name" value="Cation_ATPase"/>
    <property type="match status" value="1"/>
</dbReference>
<dbReference type="EMBL" id="BAAAQR010000002">
    <property type="protein sequence ID" value="GAA2139846.1"/>
    <property type="molecule type" value="Genomic_DNA"/>
</dbReference>
<evidence type="ECO:0000256" key="2">
    <source>
        <dbReference type="ARBA" id="ARBA00022692"/>
    </source>
</evidence>
<sequence>MSSTSATTTPTPEPAGRPPGGLTSTEAARRLADVGPNSLPRPRRVTPAGRVLAQLRDPMILLLLAAGVVTVLVGDAADAAVIALVVVVNTAVGVTQDLRADQAIAELDQLTAPVAEVVRDGLRLEVPAADVVPGDVVRLDAGAIVPADLRLVEAATLSIDESAMTGESQPVDRSVGEEVLAGTVATRGRAVGEVLRTGADSGLGRIAGLIGTARVRETPLQRRLRRLSRDLVLAVLVIGVVVVVLGLVRGEPLVQTSILAVSLAVAAVPESLPAVVTISLALGAHRMAQRHALVRHLPAVETLGSVTVLASDKTGTLTEGRMVAGAVWVAPGHRYDVSGTGYAPHGEVVPDGVAGPDGSLDRLLRDAALCNDARLVEPTADGEAWGAAGDTLEAALLALAAKGGARPDEVHRAWPREGEVPFEAERGWMATTHRAASGDQALRVCKGAPEVVLDLVAPAEPLRGTAAAETTRLAAQGFRVIAVADAASYDGTPPDDLPLELVGLVGIADPPREVSRDVIADCQAAGIAVVLVTGDHPVTADAIADRLGITEEESTTVTGPELAAGVDPDSLAETRVYARIRPEQKVQIVQALQERGDVVAMTGDGVNDAPALRNADIGVAMGKGGTEVARQAADLVLADDDLRTVVVAVEEGRRIYSNIRNFLRYAVSGGLAEVVVVVLGPLVALGVPLLPAQILWINMLTHGLPGVAFGAEPAQHSAMQRPPRSPNESVLGAGLAVQIGWVGATIGALSLLAGVAADVGGWDIQTTIFLTLGAAQLAVAMALRAPGPFGEKRPLDLAVAGAAALQVAGVYLPPLQSLLGTQNLPLPAALTAAGLALVPGVAVWLRMRVERRA</sequence>
<dbReference type="InterPro" id="IPR036412">
    <property type="entry name" value="HAD-like_sf"/>
</dbReference>
<feature type="transmembrane region" description="Helical" evidence="10">
    <location>
        <begin position="260"/>
        <end position="282"/>
    </location>
</feature>
<evidence type="ECO:0000256" key="3">
    <source>
        <dbReference type="ARBA" id="ARBA00022741"/>
    </source>
</evidence>
<dbReference type="Gene3D" id="2.70.150.10">
    <property type="entry name" value="Calcium-transporting ATPase, cytoplasmic transduction domain A"/>
    <property type="match status" value="1"/>
</dbReference>
<evidence type="ECO:0000256" key="7">
    <source>
        <dbReference type="ARBA" id="ARBA00023136"/>
    </source>
</evidence>
<dbReference type="Gene3D" id="3.40.50.1000">
    <property type="entry name" value="HAD superfamily/HAD-like"/>
    <property type="match status" value="1"/>
</dbReference>
<evidence type="ECO:0000256" key="6">
    <source>
        <dbReference type="ARBA" id="ARBA00022989"/>
    </source>
</evidence>
<gene>
    <name evidence="12" type="ORF">GCM10009844_08970</name>
</gene>
<feature type="domain" description="Cation-transporting P-type ATPase N-terminal" evidence="11">
    <location>
        <begin position="13"/>
        <end position="75"/>
    </location>
</feature>
<dbReference type="PRINTS" id="PR00119">
    <property type="entry name" value="CATATPASE"/>
</dbReference>
<feature type="compositionally biased region" description="Low complexity" evidence="9">
    <location>
        <begin position="1"/>
        <end position="10"/>
    </location>
</feature>
<dbReference type="InterPro" id="IPR008250">
    <property type="entry name" value="ATPase_P-typ_transduc_dom_A_sf"/>
</dbReference>